<feature type="transmembrane region" description="Helical" evidence="1">
    <location>
        <begin position="26"/>
        <end position="44"/>
    </location>
</feature>
<sequence>MGGGIASGSGLFKFVRPGFRPQSTDFQAAAMWGVAAGTGALWLIQPFGWLKKTFFEKPEPEGQ</sequence>
<dbReference type="EMBL" id="JBBPBK010000008">
    <property type="protein sequence ID" value="KAK9280281.1"/>
    <property type="molecule type" value="Genomic_DNA"/>
</dbReference>
<organism evidence="2 3">
    <name type="scientific">Liquidambar formosana</name>
    <name type="common">Formosan gum</name>
    <dbReference type="NCBI Taxonomy" id="63359"/>
    <lineage>
        <taxon>Eukaryota</taxon>
        <taxon>Viridiplantae</taxon>
        <taxon>Streptophyta</taxon>
        <taxon>Embryophyta</taxon>
        <taxon>Tracheophyta</taxon>
        <taxon>Spermatophyta</taxon>
        <taxon>Magnoliopsida</taxon>
        <taxon>eudicotyledons</taxon>
        <taxon>Gunneridae</taxon>
        <taxon>Pentapetalae</taxon>
        <taxon>Saxifragales</taxon>
        <taxon>Altingiaceae</taxon>
        <taxon>Liquidambar</taxon>
    </lineage>
</organism>
<protein>
    <recommendedName>
        <fullName evidence="4">Ubiquinol-cytochrome c reductase complex 6.7 kDa protein</fullName>
    </recommendedName>
</protein>
<keyword evidence="1" id="KW-0812">Transmembrane</keyword>
<keyword evidence="1" id="KW-0472">Membrane</keyword>
<keyword evidence="1" id="KW-1133">Transmembrane helix</keyword>
<keyword evidence="3" id="KW-1185">Reference proteome</keyword>
<evidence type="ECO:0008006" key="4">
    <source>
        <dbReference type="Google" id="ProtNLM"/>
    </source>
</evidence>
<evidence type="ECO:0000256" key="1">
    <source>
        <dbReference type="SAM" id="Phobius"/>
    </source>
</evidence>
<evidence type="ECO:0000313" key="3">
    <source>
        <dbReference type="Proteomes" id="UP001415857"/>
    </source>
</evidence>
<gene>
    <name evidence="2" type="ORF">L1049_013969</name>
</gene>
<comment type="caution">
    <text evidence="2">The sequence shown here is derived from an EMBL/GenBank/DDBJ whole genome shotgun (WGS) entry which is preliminary data.</text>
</comment>
<dbReference type="AlphaFoldDB" id="A0AAP0RL94"/>
<proteinExistence type="predicted"/>
<evidence type="ECO:0000313" key="2">
    <source>
        <dbReference type="EMBL" id="KAK9280281.1"/>
    </source>
</evidence>
<reference evidence="2 3" key="1">
    <citation type="journal article" date="2024" name="Plant J.">
        <title>Genome sequences and population genomics reveal climatic adaptation and genomic divergence between two closely related sweetgum species.</title>
        <authorList>
            <person name="Xu W.Q."/>
            <person name="Ren C.Q."/>
            <person name="Zhang X.Y."/>
            <person name="Comes H.P."/>
            <person name="Liu X.H."/>
            <person name="Li Y.G."/>
            <person name="Kettle C.J."/>
            <person name="Jalonen R."/>
            <person name="Gaisberger H."/>
            <person name="Ma Y.Z."/>
            <person name="Qiu Y.X."/>
        </authorList>
    </citation>
    <scope>NUCLEOTIDE SEQUENCE [LARGE SCALE GENOMIC DNA]</scope>
    <source>
        <strain evidence="2">Hangzhou</strain>
    </source>
</reference>
<accession>A0AAP0RL94</accession>
<dbReference type="Proteomes" id="UP001415857">
    <property type="component" value="Unassembled WGS sequence"/>
</dbReference>
<name>A0AAP0RL94_LIQFO</name>